<keyword evidence="3" id="KW-1134">Transmembrane beta strand</keyword>
<feature type="domain" description="OmpA-like" evidence="13">
    <location>
        <begin position="253"/>
        <end position="368"/>
    </location>
</feature>
<feature type="signal peptide" evidence="12">
    <location>
        <begin position="1"/>
        <end position="21"/>
    </location>
</feature>
<dbReference type="InterPro" id="IPR006665">
    <property type="entry name" value="OmpA-like"/>
</dbReference>
<evidence type="ECO:0000256" key="9">
    <source>
        <dbReference type="ARBA" id="ARBA00023237"/>
    </source>
</evidence>
<keyword evidence="2" id="KW-0813">Transport</keyword>
<dbReference type="GO" id="GO:0009279">
    <property type="term" value="C:cell outer membrane"/>
    <property type="evidence" value="ECO:0007669"/>
    <property type="project" value="UniProtKB-SubCell"/>
</dbReference>
<dbReference type="Proteomes" id="UP000284434">
    <property type="component" value="Unassembled WGS sequence"/>
</dbReference>
<evidence type="ECO:0000256" key="5">
    <source>
        <dbReference type="ARBA" id="ARBA00022729"/>
    </source>
</evidence>
<dbReference type="PANTHER" id="PTHR30329:SF21">
    <property type="entry name" value="LIPOPROTEIN YIAD-RELATED"/>
    <property type="match status" value="1"/>
</dbReference>
<feature type="region of interest" description="Disordered" evidence="11">
    <location>
        <begin position="221"/>
        <end position="249"/>
    </location>
</feature>
<evidence type="ECO:0000256" key="12">
    <source>
        <dbReference type="SAM" id="SignalP"/>
    </source>
</evidence>
<dbReference type="PRINTS" id="PR01021">
    <property type="entry name" value="OMPADOMAIN"/>
</dbReference>
<evidence type="ECO:0000259" key="13">
    <source>
        <dbReference type="PROSITE" id="PS51123"/>
    </source>
</evidence>
<keyword evidence="9" id="KW-0998">Cell outer membrane</keyword>
<dbReference type="Pfam" id="PF00691">
    <property type="entry name" value="OmpA"/>
    <property type="match status" value="1"/>
</dbReference>
<dbReference type="RefSeq" id="WP_118104805.1">
    <property type="nucleotide sequence ID" value="NZ_JADMZE010000004.1"/>
</dbReference>
<dbReference type="GO" id="GO:0046930">
    <property type="term" value="C:pore complex"/>
    <property type="evidence" value="ECO:0007669"/>
    <property type="project" value="UniProtKB-KW"/>
</dbReference>
<evidence type="ECO:0000313" key="15">
    <source>
        <dbReference type="EMBL" id="RGY03931.1"/>
    </source>
</evidence>
<evidence type="ECO:0000256" key="8">
    <source>
        <dbReference type="ARBA" id="ARBA00023136"/>
    </source>
</evidence>
<feature type="compositionally biased region" description="Basic and acidic residues" evidence="11">
    <location>
        <begin position="235"/>
        <end position="249"/>
    </location>
</feature>
<evidence type="ECO:0000256" key="6">
    <source>
        <dbReference type="ARBA" id="ARBA00023065"/>
    </source>
</evidence>
<dbReference type="Gene3D" id="3.30.1330.60">
    <property type="entry name" value="OmpA-like domain"/>
    <property type="match status" value="1"/>
</dbReference>
<evidence type="ECO:0000256" key="11">
    <source>
        <dbReference type="SAM" id="MobiDB-lite"/>
    </source>
</evidence>
<keyword evidence="7" id="KW-0626">Porin</keyword>
<keyword evidence="5 12" id="KW-0732">Signal</keyword>
<evidence type="ECO:0000313" key="16">
    <source>
        <dbReference type="Proteomes" id="UP000283426"/>
    </source>
</evidence>
<evidence type="ECO:0000256" key="4">
    <source>
        <dbReference type="ARBA" id="ARBA00022692"/>
    </source>
</evidence>
<dbReference type="InterPro" id="IPR006664">
    <property type="entry name" value="OMP_bac"/>
</dbReference>
<dbReference type="EMBL" id="QSCO01000030">
    <property type="protein sequence ID" value="RGY03931.1"/>
    <property type="molecule type" value="Genomic_DNA"/>
</dbReference>
<name>A0A412W4S9_9BACT</name>
<keyword evidence="8 10" id="KW-0472">Membrane</keyword>
<dbReference type="SUPFAM" id="SSF56925">
    <property type="entry name" value="OMPA-like"/>
    <property type="match status" value="1"/>
</dbReference>
<sequence>MNMKQTILAALLLASTTSLFAQKETEKIEFRPHWYMQVQGGIGHTIGEGKFSDLVSPAAALSAGYRFTPVWGLRGGFSGWQGKGCWVNPRQEYKFNYAQLNAEATFDIANCLGGFNHKRFFNPYLFAGIGVNMAFNNDDAVALNEAGNKLQYLWDDTKAFVAGRLGVGMDFRICDAVAFNLEGNANTLSDHFNSKKAGNADWQFNILAGVSIRFGKGYTRKTQKAAPTSIPPRNVPKEEPKEDPKPVVVPEKKTEKLQPIQVNVFFKINSAVIRPEEAGKVDELAAYLQKNPAAQVTLTGYADVQTGNHRLNKTLSARRAQAVADALTAKGIAADRITADSQGDTVQPFATPEENRVTICITADAPGM</sequence>
<dbReference type="GO" id="GO:0015288">
    <property type="term" value="F:porin activity"/>
    <property type="evidence" value="ECO:0007669"/>
    <property type="project" value="UniProtKB-KW"/>
</dbReference>
<feature type="chain" id="PRO_5033415619" evidence="12">
    <location>
        <begin position="22"/>
        <end position="368"/>
    </location>
</feature>
<proteinExistence type="predicted"/>
<dbReference type="AlphaFoldDB" id="A0A412W4S9"/>
<dbReference type="CDD" id="cd07185">
    <property type="entry name" value="OmpA_C-like"/>
    <property type="match status" value="1"/>
</dbReference>
<organism evidence="14 16">
    <name type="scientific">Odoribacter splanchnicus</name>
    <dbReference type="NCBI Taxonomy" id="28118"/>
    <lineage>
        <taxon>Bacteria</taxon>
        <taxon>Pseudomonadati</taxon>
        <taxon>Bacteroidota</taxon>
        <taxon>Bacteroidia</taxon>
        <taxon>Bacteroidales</taxon>
        <taxon>Odoribacteraceae</taxon>
        <taxon>Odoribacter</taxon>
    </lineage>
</organism>
<dbReference type="Proteomes" id="UP000283426">
    <property type="component" value="Unassembled WGS sequence"/>
</dbReference>
<dbReference type="InterPro" id="IPR027385">
    <property type="entry name" value="Beta-barrel_OMP"/>
</dbReference>
<dbReference type="EMBL" id="QRYW01000054">
    <property type="protein sequence ID" value="RGV18840.1"/>
    <property type="molecule type" value="Genomic_DNA"/>
</dbReference>
<evidence type="ECO:0000256" key="2">
    <source>
        <dbReference type="ARBA" id="ARBA00022448"/>
    </source>
</evidence>
<dbReference type="InterPro" id="IPR006690">
    <property type="entry name" value="OMPA-like_CS"/>
</dbReference>
<dbReference type="GO" id="GO:0006811">
    <property type="term" value="P:monoatomic ion transport"/>
    <property type="evidence" value="ECO:0007669"/>
    <property type="project" value="UniProtKB-KW"/>
</dbReference>
<evidence type="ECO:0000256" key="7">
    <source>
        <dbReference type="ARBA" id="ARBA00023114"/>
    </source>
</evidence>
<dbReference type="Pfam" id="PF13505">
    <property type="entry name" value="OMP_b-brl"/>
    <property type="match status" value="1"/>
</dbReference>
<evidence type="ECO:0000313" key="14">
    <source>
        <dbReference type="EMBL" id="RGV18840.1"/>
    </source>
</evidence>
<evidence type="ECO:0000256" key="3">
    <source>
        <dbReference type="ARBA" id="ARBA00022452"/>
    </source>
</evidence>
<keyword evidence="4" id="KW-0812">Transmembrane</keyword>
<evidence type="ECO:0000256" key="10">
    <source>
        <dbReference type="PROSITE-ProRule" id="PRU00473"/>
    </source>
</evidence>
<keyword evidence="6" id="KW-0406">Ion transport</keyword>
<comment type="caution">
    <text evidence="14">The sequence shown here is derived from an EMBL/GenBank/DDBJ whole genome shotgun (WGS) entry which is preliminary data.</text>
</comment>
<dbReference type="InterPro" id="IPR011250">
    <property type="entry name" value="OMP/PagP_B-barrel"/>
</dbReference>
<dbReference type="InterPro" id="IPR050330">
    <property type="entry name" value="Bact_OuterMem_StrucFunc"/>
</dbReference>
<dbReference type="Gene3D" id="2.40.160.20">
    <property type="match status" value="1"/>
</dbReference>
<reference evidence="16 17" key="1">
    <citation type="submission" date="2018-08" db="EMBL/GenBank/DDBJ databases">
        <title>A genome reference for cultivated species of the human gut microbiota.</title>
        <authorList>
            <person name="Zou Y."/>
            <person name="Xue W."/>
            <person name="Luo G."/>
        </authorList>
    </citation>
    <scope>NUCLEOTIDE SEQUENCE [LARGE SCALE GENOMIC DNA]</scope>
    <source>
        <strain evidence="14 16">AF14-6AC</strain>
        <strain evidence="15 17">OF03-11</strain>
    </source>
</reference>
<accession>A0A412W4S9</accession>
<evidence type="ECO:0000313" key="17">
    <source>
        <dbReference type="Proteomes" id="UP000284434"/>
    </source>
</evidence>
<dbReference type="InterPro" id="IPR036737">
    <property type="entry name" value="OmpA-like_sf"/>
</dbReference>
<dbReference type="PANTHER" id="PTHR30329">
    <property type="entry name" value="STATOR ELEMENT OF FLAGELLAR MOTOR COMPLEX"/>
    <property type="match status" value="1"/>
</dbReference>
<dbReference type="PROSITE" id="PS51123">
    <property type="entry name" value="OMPA_2"/>
    <property type="match status" value="1"/>
</dbReference>
<dbReference type="SUPFAM" id="SSF103088">
    <property type="entry name" value="OmpA-like"/>
    <property type="match status" value="1"/>
</dbReference>
<dbReference type="PROSITE" id="PS01068">
    <property type="entry name" value="OMPA_1"/>
    <property type="match status" value="1"/>
</dbReference>
<protein>
    <submittedName>
        <fullName evidence="14">OmpA family protein</fullName>
    </submittedName>
</protein>
<gene>
    <name evidence="14" type="ORF">DWW24_19250</name>
    <name evidence="15" type="ORF">DXA53_17430</name>
</gene>
<comment type="subcellular location">
    <subcellularLocation>
        <location evidence="1">Cell outer membrane</location>
        <topology evidence="1">Multi-pass membrane protein</topology>
    </subcellularLocation>
</comment>
<evidence type="ECO:0000256" key="1">
    <source>
        <dbReference type="ARBA" id="ARBA00004571"/>
    </source>
</evidence>